<comment type="caution">
    <text evidence="2">The sequence shown here is derived from an EMBL/GenBank/DDBJ whole genome shotgun (WGS) entry which is preliminary data.</text>
</comment>
<gene>
    <name evidence="2" type="ORF">PENARI_c005G06283</name>
</gene>
<feature type="compositionally biased region" description="Polar residues" evidence="1">
    <location>
        <begin position="16"/>
        <end position="47"/>
    </location>
</feature>
<evidence type="ECO:0000313" key="3">
    <source>
        <dbReference type="Proteomes" id="UP000177622"/>
    </source>
</evidence>
<protein>
    <submittedName>
        <fullName evidence="2">Uncharacterized protein</fullName>
    </submittedName>
</protein>
<name>A0A1F5LPG7_PENAI</name>
<dbReference type="AlphaFoldDB" id="A0A1F5LPG7"/>
<dbReference type="RefSeq" id="XP_022490222.1">
    <property type="nucleotide sequence ID" value="XM_022629797.1"/>
</dbReference>
<proteinExistence type="predicted"/>
<sequence length="47" mass="4963">MSLLTGGKSELARTPAVSSEGSGSSQCNGDEYQQINTMESPGQMRQN</sequence>
<reference evidence="2 3" key="1">
    <citation type="journal article" date="2016" name="Sci. Rep.">
        <title>Penicillium arizonense, a new, genome sequenced fungal species, reveals a high chemical diversity in secreted metabolites.</title>
        <authorList>
            <person name="Grijseels S."/>
            <person name="Nielsen J.C."/>
            <person name="Randelovic M."/>
            <person name="Nielsen J."/>
            <person name="Nielsen K.F."/>
            <person name="Workman M."/>
            <person name="Frisvad J.C."/>
        </authorList>
    </citation>
    <scope>NUCLEOTIDE SEQUENCE [LARGE SCALE GENOMIC DNA]</scope>
    <source>
        <strain evidence="2 3">CBS 141311</strain>
    </source>
</reference>
<feature type="region of interest" description="Disordered" evidence="1">
    <location>
        <begin position="1"/>
        <end position="47"/>
    </location>
</feature>
<dbReference type="GeneID" id="34574531"/>
<accession>A0A1F5LPG7</accession>
<evidence type="ECO:0000313" key="2">
    <source>
        <dbReference type="EMBL" id="OGE54791.1"/>
    </source>
</evidence>
<organism evidence="2 3">
    <name type="scientific">Penicillium arizonense</name>
    <dbReference type="NCBI Taxonomy" id="1835702"/>
    <lineage>
        <taxon>Eukaryota</taxon>
        <taxon>Fungi</taxon>
        <taxon>Dikarya</taxon>
        <taxon>Ascomycota</taxon>
        <taxon>Pezizomycotina</taxon>
        <taxon>Eurotiomycetes</taxon>
        <taxon>Eurotiomycetidae</taxon>
        <taxon>Eurotiales</taxon>
        <taxon>Aspergillaceae</taxon>
        <taxon>Penicillium</taxon>
    </lineage>
</organism>
<dbReference type="Proteomes" id="UP000177622">
    <property type="component" value="Unassembled WGS sequence"/>
</dbReference>
<evidence type="ECO:0000256" key="1">
    <source>
        <dbReference type="SAM" id="MobiDB-lite"/>
    </source>
</evidence>
<dbReference type="EMBL" id="LXJU01000005">
    <property type="protein sequence ID" value="OGE54791.1"/>
    <property type="molecule type" value="Genomic_DNA"/>
</dbReference>
<keyword evidence="3" id="KW-1185">Reference proteome</keyword>